<reference evidence="2" key="1">
    <citation type="journal article" date="2015" name="Nature">
        <title>Complex archaea that bridge the gap between prokaryotes and eukaryotes.</title>
        <authorList>
            <person name="Spang A."/>
            <person name="Saw J.H."/>
            <person name="Jorgensen S.L."/>
            <person name="Zaremba-Niedzwiedzka K."/>
            <person name="Martijn J."/>
            <person name="Lind A.E."/>
            <person name="van Eijk R."/>
            <person name="Schleper C."/>
            <person name="Guy L."/>
            <person name="Ettema T.J."/>
        </authorList>
    </citation>
    <scope>NUCLEOTIDE SEQUENCE</scope>
</reference>
<evidence type="ECO:0008006" key="3">
    <source>
        <dbReference type="Google" id="ProtNLM"/>
    </source>
</evidence>
<dbReference type="AlphaFoldDB" id="A0A0F9NH75"/>
<dbReference type="SUPFAM" id="SSF74784">
    <property type="entry name" value="Translin"/>
    <property type="match status" value="1"/>
</dbReference>
<evidence type="ECO:0000313" key="2">
    <source>
        <dbReference type="EMBL" id="KKN17299.1"/>
    </source>
</evidence>
<feature type="coiled-coil region" evidence="1">
    <location>
        <begin position="47"/>
        <end position="100"/>
    </location>
</feature>
<dbReference type="EMBL" id="LAZR01003536">
    <property type="protein sequence ID" value="KKN17299.1"/>
    <property type="molecule type" value="Genomic_DNA"/>
</dbReference>
<evidence type="ECO:0000256" key="1">
    <source>
        <dbReference type="SAM" id="Coils"/>
    </source>
</evidence>
<comment type="caution">
    <text evidence="2">The sequence shown here is derived from an EMBL/GenBank/DDBJ whole genome shotgun (WGS) entry which is preliminary data.</text>
</comment>
<dbReference type="GO" id="GO:0043565">
    <property type="term" value="F:sequence-specific DNA binding"/>
    <property type="evidence" value="ECO:0007669"/>
    <property type="project" value="InterPro"/>
</dbReference>
<protein>
    <recommendedName>
        <fullName evidence="3">Haloacid dehalogenase</fullName>
    </recommendedName>
</protein>
<proteinExistence type="predicted"/>
<keyword evidence="1" id="KW-0175">Coiled coil</keyword>
<accession>A0A0F9NH75</accession>
<organism evidence="2">
    <name type="scientific">marine sediment metagenome</name>
    <dbReference type="NCBI Taxonomy" id="412755"/>
    <lineage>
        <taxon>unclassified sequences</taxon>
        <taxon>metagenomes</taxon>
        <taxon>ecological metagenomes</taxon>
    </lineage>
</organism>
<dbReference type="InterPro" id="IPR036081">
    <property type="entry name" value="Translin_sf"/>
</dbReference>
<dbReference type="CDD" id="cd14820">
    <property type="entry name" value="TRAX"/>
    <property type="match status" value="1"/>
</dbReference>
<sequence length="207" mass="23679">MDLEKIRTIIEKDFSAKNKVREKGLIHSRKTIQLSGNAIRSIHRGEQEKAKKMIAEAREELSQASAELKDHRDIYFAGFMQNAEKEYVEAEATLALITGKPLPEPDSLEVGYAQYLNGLGEAVGELRRHILDLIRHDELEKGDKLLDLADDIFYLMASFDYPDAITYSLRRTQDITRSIMEKTRGDLTTAIRQKSLQKSINELQEKL</sequence>
<gene>
    <name evidence="2" type="ORF">LCGC14_0967290</name>
</gene>
<name>A0A0F9NH75_9ZZZZ</name>
<dbReference type="Gene3D" id="1.20.58.2140">
    <property type="match status" value="1"/>
</dbReference>